<sequence length="170" mass="18632">MTLINKTISSAIRFPKGRRWPSLMLHGPPSKFKGHDAIMVLVPCPVLSSASNDGDQGPSFQQQIKNLKQQARDLVLRRFTEAGMTDFESHIVDEFIYSPVEWKARYNLGRGAVFGLAHGLDQLAVFRPGAAHPRVAGLYRVGASARPGNGVPLVMIGAEKTADLIIQKEL</sequence>
<dbReference type="SUPFAM" id="SSF51905">
    <property type="entry name" value="FAD/NAD(P)-binding domain"/>
    <property type="match status" value="1"/>
</dbReference>
<protein>
    <recommendedName>
        <fullName evidence="2">Amine oxidase domain-containing protein</fullName>
    </recommendedName>
</protein>
<gene>
    <name evidence="1" type="ORF">HAKA00212_LOCUS6821</name>
</gene>
<dbReference type="PANTHER" id="PTHR43734:SF1">
    <property type="entry name" value="PHYTOENE DESATURASE"/>
    <property type="match status" value="1"/>
</dbReference>
<organism evidence="1">
    <name type="scientific">Heterosigma akashiwo</name>
    <name type="common">Chromophytic alga</name>
    <name type="synonym">Heterosigma carterae</name>
    <dbReference type="NCBI Taxonomy" id="2829"/>
    <lineage>
        <taxon>Eukaryota</taxon>
        <taxon>Sar</taxon>
        <taxon>Stramenopiles</taxon>
        <taxon>Ochrophyta</taxon>
        <taxon>Raphidophyceae</taxon>
        <taxon>Chattonellales</taxon>
        <taxon>Chattonellaceae</taxon>
        <taxon>Heterosigma</taxon>
    </lineage>
</organism>
<dbReference type="InterPro" id="IPR036188">
    <property type="entry name" value="FAD/NAD-bd_sf"/>
</dbReference>
<proteinExistence type="predicted"/>
<dbReference type="AlphaFoldDB" id="A0A7S3XP59"/>
<evidence type="ECO:0000313" key="1">
    <source>
        <dbReference type="EMBL" id="CAE0628141.1"/>
    </source>
</evidence>
<dbReference type="EMBL" id="HBIU01014666">
    <property type="protein sequence ID" value="CAE0628141.1"/>
    <property type="molecule type" value="Transcribed_RNA"/>
</dbReference>
<reference evidence="1" key="1">
    <citation type="submission" date="2021-01" db="EMBL/GenBank/DDBJ databases">
        <authorList>
            <person name="Corre E."/>
            <person name="Pelletier E."/>
            <person name="Niang G."/>
            <person name="Scheremetjew M."/>
            <person name="Finn R."/>
            <person name="Kale V."/>
            <person name="Holt S."/>
            <person name="Cochrane G."/>
            <person name="Meng A."/>
            <person name="Brown T."/>
            <person name="Cohen L."/>
        </authorList>
    </citation>
    <scope>NUCLEOTIDE SEQUENCE</scope>
    <source>
        <strain evidence="1">CCMP3107</strain>
    </source>
</reference>
<accession>A0A7S3XP59</accession>
<name>A0A7S3XP59_HETAK</name>
<dbReference type="PANTHER" id="PTHR43734">
    <property type="entry name" value="PHYTOENE DESATURASE"/>
    <property type="match status" value="1"/>
</dbReference>
<evidence type="ECO:0008006" key="2">
    <source>
        <dbReference type="Google" id="ProtNLM"/>
    </source>
</evidence>